<dbReference type="KEGG" id="caqu:CAQU_07910"/>
<sequence length="569" mass="62887">MMSRTVMKLAALTALSSLSLVACASGEDATTSNSASSDTSKTAAKAGVNDTPDEDINAHPRDDLKDGGTLTSSLGEFSEQQNVFNVDAMIYTTQVWKWYNPQMVLFTADGEAKPNESYITGWSADVENGNTVVTYDLNEKAKFNDDTPIDWKAFETTWIINRGDSEDYAPNNTDGYEQIKSVEPGTSDKQVKVTFDGIYPWWEGLFIFIAHPALKDPNNYNDYLNKLHPEWGAGPYTVEDVDYKKGEVVFKRNDKWWGNPGKLDKRIFRQLEVKAAINAYRNGELDNVSAASREAYSAVKDEPNTQVRISQRSRNSLLTLNSAAPALNDVKVRKAIATAIDRELMSKIQTKGLPFEEPTPPGSLALFRFQEGYNDNFAEATTFSVEESKKILDEAGWVEGADGYREKDGKPLELRYVYFSDSEAAKADATAIQKLLKDVGVKLDLVNRPGSDFSSVIKNDDFDILPIAFTADSPFGMATLGQLYMSTSDFNDSGTGTPEIDQMIRDMQKLPTAEEQIAAGNKVEAAAFKEFGYIPMFNGANIEAVRTDLANFGPSAFGAYPIEDIGWLK</sequence>
<dbReference type="Gene3D" id="3.10.105.10">
    <property type="entry name" value="Dipeptide-binding Protein, Domain 3"/>
    <property type="match status" value="1"/>
</dbReference>
<feature type="compositionally biased region" description="Low complexity" evidence="1">
    <location>
        <begin position="29"/>
        <end position="46"/>
    </location>
</feature>
<dbReference type="GO" id="GO:0015833">
    <property type="term" value="P:peptide transport"/>
    <property type="evidence" value="ECO:0007669"/>
    <property type="project" value="TreeGrafter"/>
</dbReference>
<name>A0A1L7CGL8_9CORY</name>
<dbReference type="STRING" id="1431546.CAQU_07910"/>
<dbReference type="Gene3D" id="3.40.190.10">
    <property type="entry name" value="Periplasmic binding protein-like II"/>
    <property type="match status" value="1"/>
</dbReference>
<dbReference type="SUPFAM" id="SSF53850">
    <property type="entry name" value="Periplasmic binding protein-like II"/>
    <property type="match status" value="1"/>
</dbReference>
<organism evidence="4 5">
    <name type="scientific">Corynebacterium aquilae DSM 44791</name>
    <dbReference type="NCBI Taxonomy" id="1431546"/>
    <lineage>
        <taxon>Bacteria</taxon>
        <taxon>Bacillati</taxon>
        <taxon>Actinomycetota</taxon>
        <taxon>Actinomycetes</taxon>
        <taxon>Mycobacteriales</taxon>
        <taxon>Corynebacteriaceae</taxon>
        <taxon>Corynebacterium</taxon>
    </lineage>
</organism>
<dbReference type="PANTHER" id="PTHR30290:SF65">
    <property type="entry name" value="MONOACYL PHOSPHATIDYLINOSITOL TETRAMANNOSIDE-BINDING PROTEIN LPQW-RELATED"/>
    <property type="match status" value="1"/>
</dbReference>
<feature type="domain" description="Solute-binding protein family 5" evidence="3">
    <location>
        <begin position="125"/>
        <end position="488"/>
    </location>
</feature>
<dbReference type="Pfam" id="PF00496">
    <property type="entry name" value="SBP_bac_5"/>
    <property type="match status" value="1"/>
</dbReference>
<dbReference type="GO" id="GO:0043190">
    <property type="term" value="C:ATP-binding cassette (ABC) transporter complex"/>
    <property type="evidence" value="ECO:0007669"/>
    <property type="project" value="InterPro"/>
</dbReference>
<dbReference type="OrthoDB" id="7888869at2"/>
<dbReference type="GO" id="GO:1904680">
    <property type="term" value="F:peptide transmembrane transporter activity"/>
    <property type="evidence" value="ECO:0007669"/>
    <property type="project" value="TreeGrafter"/>
</dbReference>
<dbReference type="GO" id="GO:0042597">
    <property type="term" value="C:periplasmic space"/>
    <property type="evidence" value="ECO:0007669"/>
    <property type="project" value="UniProtKB-ARBA"/>
</dbReference>
<feature type="signal peptide" evidence="2">
    <location>
        <begin position="1"/>
        <end position="24"/>
    </location>
</feature>
<dbReference type="PROSITE" id="PS51257">
    <property type="entry name" value="PROKAR_LIPOPROTEIN"/>
    <property type="match status" value="1"/>
</dbReference>
<feature type="compositionally biased region" description="Basic and acidic residues" evidence="1">
    <location>
        <begin position="56"/>
        <end position="66"/>
    </location>
</feature>
<dbReference type="AlphaFoldDB" id="A0A1L7CGL8"/>
<dbReference type="PANTHER" id="PTHR30290">
    <property type="entry name" value="PERIPLASMIC BINDING COMPONENT OF ABC TRANSPORTER"/>
    <property type="match status" value="1"/>
</dbReference>
<dbReference type="Gene3D" id="3.90.76.10">
    <property type="entry name" value="Dipeptide-binding Protein, Domain 1"/>
    <property type="match status" value="1"/>
</dbReference>
<reference evidence="4 5" key="1">
    <citation type="submission" date="2014-08" db="EMBL/GenBank/DDBJ databases">
        <title>Complete genome sequence of Corynebacterium aquilae S-613T(T) (=DSM 44791(T)), isolated from the choana of a healthy golden eagle.</title>
        <authorList>
            <person name="Ruckert C."/>
            <person name="Albersmeier A."/>
            <person name="Winkler A."/>
            <person name="Kalinowski J."/>
        </authorList>
    </citation>
    <scope>NUCLEOTIDE SEQUENCE [LARGE SCALE GENOMIC DNA]</scope>
    <source>
        <strain evidence="4 5">S-613</strain>
    </source>
</reference>
<dbReference type="CDD" id="cd08501">
    <property type="entry name" value="PBP2_Lpqw"/>
    <property type="match status" value="1"/>
</dbReference>
<dbReference type="RefSeq" id="WP_075726656.1">
    <property type="nucleotide sequence ID" value="NZ_CP009245.1"/>
</dbReference>
<evidence type="ECO:0000259" key="3">
    <source>
        <dbReference type="Pfam" id="PF00496"/>
    </source>
</evidence>
<dbReference type="PIRSF" id="PIRSF002741">
    <property type="entry name" value="MppA"/>
    <property type="match status" value="1"/>
</dbReference>
<dbReference type="Proteomes" id="UP000185478">
    <property type="component" value="Chromosome"/>
</dbReference>
<keyword evidence="2" id="KW-0732">Signal</keyword>
<feature type="region of interest" description="Disordered" evidence="1">
    <location>
        <begin position="29"/>
        <end position="71"/>
    </location>
</feature>
<proteinExistence type="predicted"/>
<feature type="chain" id="PRO_5038413433" evidence="2">
    <location>
        <begin position="25"/>
        <end position="569"/>
    </location>
</feature>
<evidence type="ECO:0000313" key="5">
    <source>
        <dbReference type="Proteomes" id="UP000185478"/>
    </source>
</evidence>
<accession>A0A1L7CGL8</accession>
<dbReference type="EMBL" id="CP009245">
    <property type="protein sequence ID" value="APT85011.1"/>
    <property type="molecule type" value="Genomic_DNA"/>
</dbReference>
<dbReference type="InterPro" id="IPR000914">
    <property type="entry name" value="SBP_5_dom"/>
</dbReference>
<evidence type="ECO:0000256" key="2">
    <source>
        <dbReference type="SAM" id="SignalP"/>
    </source>
</evidence>
<dbReference type="InterPro" id="IPR030678">
    <property type="entry name" value="Peptide/Ni-bd"/>
</dbReference>
<evidence type="ECO:0000313" key="4">
    <source>
        <dbReference type="EMBL" id="APT85011.1"/>
    </source>
</evidence>
<protein>
    <submittedName>
        <fullName evidence="4">ABC transporter substrate-binding protein</fullName>
    </submittedName>
</protein>
<keyword evidence="5" id="KW-1185">Reference proteome</keyword>
<evidence type="ECO:0000256" key="1">
    <source>
        <dbReference type="SAM" id="MobiDB-lite"/>
    </source>
</evidence>
<dbReference type="InterPro" id="IPR039424">
    <property type="entry name" value="SBP_5"/>
</dbReference>
<gene>
    <name evidence="4" type="ORF">CAQU_07910</name>
</gene>